<dbReference type="GO" id="GO:0005524">
    <property type="term" value="F:ATP binding"/>
    <property type="evidence" value="ECO:0007669"/>
    <property type="project" value="InterPro"/>
</dbReference>
<accession>A0A0F7ZX09</accession>
<reference evidence="2 3" key="1">
    <citation type="journal article" date="2014" name="Genome Biol. Evol.">
        <title>Comparative genomics and transcriptomics analyses reveal divergent lifestyle features of nematode endoparasitic fungus Hirsutella minnesotensis.</title>
        <authorList>
            <person name="Lai Y."/>
            <person name="Liu K."/>
            <person name="Zhang X."/>
            <person name="Zhang X."/>
            <person name="Li K."/>
            <person name="Wang N."/>
            <person name="Shu C."/>
            <person name="Wu Y."/>
            <person name="Wang C."/>
            <person name="Bushley K.E."/>
            <person name="Xiang M."/>
            <person name="Liu X."/>
        </authorList>
    </citation>
    <scope>NUCLEOTIDE SEQUENCE [LARGE SCALE GENOMIC DNA]</scope>
    <source>
        <strain evidence="2 3">3608</strain>
    </source>
</reference>
<dbReference type="SUPFAM" id="SSF56112">
    <property type="entry name" value="Protein kinase-like (PK-like)"/>
    <property type="match status" value="1"/>
</dbReference>
<evidence type="ECO:0000313" key="3">
    <source>
        <dbReference type="Proteomes" id="UP000054481"/>
    </source>
</evidence>
<protein>
    <recommendedName>
        <fullName evidence="1">Protein kinase domain-containing protein</fullName>
    </recommendedName>
</protein>
<dbReference type="InterPro" id="IPR011009">
    <property type="entry name" value="Kinase-like_dom_sf"/>
</dbReference>
<sequence length="350" mass="38702">MGELCRVAVLQIHGGDGDGADIIFNFNGQRIAVSIFPSSSTRDRNQPSTQDRLIHLLGRAASDDVDDDEYEELEDQILGVILDAGRPIFKAEAKLRMKLNSARDLHSTIYPATLHFQLLDTCGKAVIVPIEPNEAYTLPAWESGYDSAEDDELGIDTTLPCYSTKAILTVEMFAQGGGHAASRVLVDGNDMFCKALGGTGGLIGTSVGRELECLQEVRKFPPPERDTLIRIPQLLGYVRHTDTDRVVGFLREWVPGRRLRDMDVPATPVQRRQKWIRQIREAVHALHARGIIWGDGKASNVVIDERDDAWLIDFGGGRTDGWVDAEMADTVEGDEQAISKIGEFLEVHQV</sequence>
<dbReference type="PROSITE" id="PS50011">
    <property type="entry name" value="PROTEIN_KINASE_DOM"/>
    <property type="match status" value="1"/>
</dbReference>
<keyword evidence="3" id="KW-1185">Reference proteome</keyword>
<evidence type="ECO:0000313" key="2">
    <source>
        <dbReference type="EMBL" id="KJZ69902.1"/>
    </source>
</evidence>
<gene>
    <name evidence="2" type="ORF">HIM_10713</name>
</gene>
<name>A0A0F7ZX09_9HYPO</name>
<dbReference type="Gene3D" id="1.10.510.10">
    <property type="entry name" value="Transferase(Phosphotransferase) domain 1"/>
    <property type="match status" value="1"/>
</dbReference>
<dbReference type="AlphaFoldDB" id="A0A0F7ZX09"/>
<proteinExistence type="predicted"/>
<dbReference type="GO" id="GO:0004672">
    <property type="term" value="F:protein kinase activity"/>
    <property type="evidence" value="ECO:0007669"/>
    <property type="project" value="InterPro"/>
</dbReference>
<dbReference type="Pfam" id="PF00069">
    <property type="entry name" value="Pkinase"/>
    <property type="match status" value="1"/>
</dbReference>
<evidence type="ECO:0000259" key="1">
    <source>
        <dbReference type="PROSITE" id="PS50011"/>
    </source>
</evidence>
<feature type="domain" description="Protein kinase" evidence="1">
    <location>
        <begin position="167"/>
        <end position="350"/>
    </location>
</feature>
<dbReference type="OrthoDB" id="4062651at2759"/>
<dbReference type="InterPro" id="IPR000719">
    <property type="entry name" value="Prot_kinase_dom"/>
</dbReference>
<organism evidence="2 3">
    <name type="scientific">Hirsutella minnesotensis 3608</name>
    <dbReference type="NCBI Taxonomy" id="1043627"/>
    <lineage>
        <taxon>Eukaryota</taxon>
        <taxon>Fungi</taxon>
        <taxon>Dikarya</taxon>
        <taxon>Ascomycota</taxon>
        <taxon>Pezizomycotina</taxon>
        <taxon>Sordariomycetes</taxon>
        <taxon>Hypocreomycetidae</taxon>
        <taxon>Hypocreales</taxon>
        <taxon>Ophiocordycipitaceae</taxon>
        <taxon>Hirsutella</taxon>
    </lineage>
</organism>
<dbReference type="EMBL" id="KQ030668">
    <property type="protein sequence ID" value="KJZ69902.1"/>
    <property type="molecule type" value="Genomic_DNA"/>
</dbReference>
<dbReference type="Proteomes" id="UP000054481">
    <property type="component" value="Unassembled WGS sequence"/>
</dbReference>